<dbReference type="Proteomes" id="UP000275408">
    <property type="component" value="Unassembled WGS sequence"/>
</dbReference>
<dbReference type="PANTHER" id="PTHR12113:SF6">
    <property type="entry name" value="DICKKOPF N-TERMINAL CYSTEINE-RICH DOMAIN-CONTAINING PROTEIN"/>
    <property type="match status" value="1"/>
</dbReference>
<evidence type="ECO:0000313" key="6">
    <source>
        <dbReference type="Proteomes" id="UP000275408"/>
    </source>
</evidence>
<organism evidence="5 6">
    <name type="scientific">Pocillopora damicornis</name>
    <name type="common">Cauliflower coral</name>
    <name type="synonym">Millepora damicornis</name>
    <dbReference type="NCBI Taxonomy" id="46731"/>
    <lineage>
        <taxon>Eukaryota</taxon>
        <taxon>Metazoa</taxon>
        <taxon>Cnidaria</taxon>
        <taxon>Anthozoa</taxon>
        <taxon>Hexacorallia</taxon>
        <taxon>Scleractinia</taxon>
        <taxon>Astrocoeniina</taxon>
        <taxon>Pocilloporidae</taxon>
        <taxon>Pocillopora</taxon>
    </lineage>
</organism>
<protein>
    <recommendedName>
        <fullName evidence="7">Dickkopf N-terminal cysteine-rich domain-containing protein</fullName>
    </recommendedName>
</protein>
<dbReference type="GO" id="GO:0090090">
    <property type="term" value="P:negative regulation of canonical Wnt signaling pathway"/>
    <property type="evidence" value="ECO:0007669"/>
    <property type="project" value="TreeGrafter"/>
</dbReference>
<keyword evidence="3 4" id="KW-0732">Signal</keyword>
<name>A0A3M6V1W5_POCDA</name>
<feature type="signal peptide" evidence="4">
    <location>
        <begin position="1"/>
        <end position="24"/>
    </location>
</feature>
<dbReference type="AlphaFoldDB" id="A0A3M6V1W5"/>
<reference evidence="5 6" key="1">
    <citation type="journal article" date="2018" name="Sci. Rep.">
        <title>Comparative analysis of the Pocillopora damicornis genome highlights role of immune system in coral evolution.</title>
        <authorList>
            <person name="Cunning R."/>
            <person name="Bay R.A."/>
            <person name="Gillette P."/>
            <person name="Baker A.C."/>
            <person name="Traylor-Knowles N."/>
        </authorList>
    </citation>
    <scope>NUCLEOTIDE SEQUENCE [LARGE SCALE GENOMIC DNA]</scope>
    <source>
        <strain evidence="5">RSMAS</strain>
        <tissue evidence="5">Whole animal</tissue>
    </source>
</reference>
<dbReference type="Gene3D" id="2.10.80.10">
    <property type="entry name" value="Lipase, subunit A"/>
    <property type="match status" value="1"/>
</dbReference>
<gene>
    <name evidence="5" type="ORF">pdam_00001057</name>
</gene>
<evidence type="ECO:0000256" key="4">
    <source>
        <dbReference type="SAM" id="SignalP"/>
    </source>
</evidence>
<dbReference type="FunFam" id="2.10.80.10:FF:000012">
    <property type="entry name" value="Dkk3-like 2 protein"/>
    <property type="match status" value="1"/>
</dbReference>
<evidence type="ECO:0000313" key="5">
    <source>
        <dbReference type="EMBL" id="RMX59887.1"/>
    </source>
</evidence>
<feature type="chain" id="PRO_5018013020" description="Dickkopf N-terminal cysteine-rich domain-containing protein" evidence="4">
    <location>
        <begin position="25"/>
        <end position="247"/>
    </location>
</feature>
<dbReference type="PANTHER" id="PTHR12113">
    <property type="entry name" value="DICKKOPF3-LIKE 3"/>
    <property type="match status" value="1"/>
</dbReference>
<accession>A0A3M6V1W5</accession>
<comment type="subcellular location">
    <subcellularLocation>
        <location evidence="1">Secreted</location>
    </subcellularLocation>
</comment>
<evidence type="ECO:0000256" key="1">
    <source>
        <dbReference type="ARBA" id="ARBA00004613"/>
    </source>
</evidence>
<dbReference type="InterPro" id="IPR039863">
    <property type="entry name" value="DKK1-4"/>
</dbReference>
<sequence>MFTRNPKAFLLLFGCLLQTYFSLGKQGRTKELILRGTKSDGSQKSTMKMNISQNRIQEKYAGKLFGRKNTAKMEIQRSVIGLHWNKIKHGRSHSGRLMEGIGRRQMIAPGYYQAECSEKKPCKEGMYCNVLYCEKCHKLNVGCNSKDQCCKGLVCTFGRCEKKAEGDPGTFCEKDSDCKEACCVLEPTINSHLPICKPTLEEYHQCAAILYRKIWVGEKPDCGPCKPGLECAQKGVFGSHEVCMKPD</sequence>
<proteinExistence type="predicted"/>
<keyword evidence="2" id="KW-0964">Secreted</keyword>
<dbReference type="OrthoDB" id="6359792at2759"/>
<dbReference type="GO" id="GO:0048019">
    <property type="term" value="F:receptor antagonist activity"/>
    <property type="evidence" value="ECO:0007669"/>
    <property type="project" value="TreeGrafter"/>
</dbReference>
<evidence type="ECO:0000256" key="3">
    <source>
        <dbReference type="ARBA" id="ARBA00022729"/>
    </source>
</evidence>
<keyword evidence="6" id="KW-1185">Reference proteome</keyword>
<dbReference type="OMA" id="FGSHEVC"/>
<dbReference type="GO" id="GO:0039706">
    <property type="term" value="F:co-receptor binding"/>
    <property type="evidence" value="ECO:0007669"/>
    <property type="project" value="TreeGrafter"/>
</dbReference>
<evidence type="ECO:0008006" key="7">
    <source>
        <dbReference type="Google" id="ProtNLM"/>
    </source>
</evidence>
<comment type="caution">
    <text evidence="5">The sequence shown here is derived from an EMBL/GenBank/DDBJ whole genome shotgun (WGS) entry which is preliminary data.</text>
</comment>
<dbReference type="EMBL" id="RCHS01000253">
    <property type="protein sequence ID" value="RMX59887.1"/>
    <property type="molecule type" value="Genomic_DNA"/>
</dbReference>
<dbReference type="GO" id="GO:0005615">
    <property type="term" value="C:extracellular space"/>
    <property type="evidence" value="ECO:0007669"/>
    <property type="project" value="TreeGrafter"/>
</dbReference>
<evidence type="ECO:0000256" key="2">
    <source>
        <dbReference type="ARBA" id="ARBA00022525"/>
    </source>
</evidence>